<organism evidence="1 2">
    <name type="scientific">Lindgomyces ingoldianus</name>
    <dbReference type="NCBI Taxonomy" id="673940"/>
    <lineage>
        <taxon>Eukaryota</taxon>
        <taxon>Fungi</taxon>
        <taxon>Dikarya</taxon>
        <taxon>Ascomycota</taxon>
        <taxon>Pezizomycotina</taxon>
        <taxon>Dothideomycetes</taxon>
        <taxon>Pleosporomycetidae</taxon>
        <taxon>Pleosporales</taxon>
        <taxon>Lindgomycetaceae</taxon>
        <taxon>Lindgomyces</taxon>
    </lineage>
</organism>
<evidence type="ECO:0000313" key="1">
    <source>
        <dbReference type="EMBL" id="KAF2468674.1"/>
    </source>
</evidence>
<protein>
    <submittedName>
        <fullName evidence="1">RTA1-domain-containing protein</fullName>
    </submittedName>
</protein>
<sequence length="316" mass="35234">MAKPVDHQYLIFFGPNANCTFDICTASESVYGYRPSLAANITFIVLFSVANLIHVVQGFRWTTWRFTWLMILGCAHEITGYIARIKLYYNPWAFVPFLIQIITITQAPVFYCAAIYITLGRCIAHFGSGLARFPPKYLYRIFLPCDVVSLVLQGVGGAMSASSSGDSRTGVNIAMAGLIFQVITLFAFCSLLGDFFFRFILSKKGKMMTIREKVFLGFISLATLAILIRCIFRAHELKQGYHGEAVRREDLFIGLEGVLIVVSVFSLCVGHPGLIFKDDGMKYRTVDGIEPPGESGELLKDMRTEYNGGRTTKTSV</sequence>
<reference evidence="1" key="1">
    <citation type="journal article" date="2020" name="Stud. Mycol.">
        <title>101 Dothideomycetes genomes: a test case for predicting lifestyles and emergence of pathogens.</title>
        <authorList>
            <person name="Haridas S."/>
            <person name="Albert R."/>
            <person name="Binder M."/>
            <person name="Bloem J."/>
            <person name="Labutti K."/>
            <person name="Salamov A."/>
            <person name="Andreopoulos B."/>
            <person name="Baker S."/>
            <person name="Barry K."/>
            <person name="Bills G."/>
            <person name="Bluhm B."/>
            <person name="Cannon C."/>
            <person name="Castanera R."/>
            <person name="Culley D."/>
            <person name="Daum C."/>
            <person name="Ezra D."/>
            <person name="Gonzalez J."/>
            <person name="Henrissat B."/>
            <person name="Kuo A."/>
            <person name="Liang C."/>
            <person name="Lipzen A."/>
            <person name="Lutzoni F."/>
            <person name="Magnuson J."/>
            <person name="Mondo S."/>
            <person name="Nolan M."/>
            <person name="Ohm R."/>
            <person name="Pangilinan J."/>
            <person name="Park H.-J."/>
            <person name="Ramirez L."/>
            <person name="Alfaro M."/>
            <person name="Sun H."/>
            <person name="Tritt A."/>
            <person name="Yoshinaga Y."/>
            <person name="Zwiers L.-H."/>
            <person name="Turgeon B."/>
            <person name="Goodwin S."/>
            <person name="Spatafora J."/>
            <person name="Crous P."/>
            <person name="Grigoriev I."/>
        </authorList>
    </citation>
    <scope>NUCLEOTIDE SEQUENCE</scope>
    <source>
        <strain evidence="1">ATCC 200398</strain>
    </source>
</reference>
<dbReference type="Proteomes" id="UP000799755">
    <property type="component" value="Unassembled WGS sequence"/>
</dbReference>
<evidence type="ECO:0000313" key="2">
    <source>
        <dbReference type="Proteomes" id="UP000799755"/>
    </source>
</evidence>
<keyword evidence="2" id="KW-1185">Reference proteome</keyword>
<gene>
    <name evidence="1" type="ORF">BDR25DRAFT_230784</name>
</gene>
<accession>A0ACB6QNT9</accession>
<name>A0ACB6QNT9_9PLEO</name>
<comment type="caution">
    <text evidence="1">The sequence shown here is derived from an EMBL/GenBank/DDBJ whole genome shotgun (WGS) entry which is preliminary data.</text>
</comment>
<dbReference type="EMBL" id="MU003514">
    <property type="protein sequence ID" value="KAF2468674.1"/>
    <property type="molecule type" value="Genomic_DNA"/>
</dbReference>
<proteinExistence type="predicted"/>